<keyword evidence="3" id="KW-1185">Reference proteome</keyword>
<sequence length="321" mass="34805">MLLLLPLAALPMLRRRSDALAFSNLAWLPVDRVGRALSPVWRALGVLALASLVVGLAGPGQSGAQIQRTGRGAEVLILLDRSSSMDSVIRPWNSSGGGLEVGDSKGKIVRELLAQFVTKRQDDRFALITFSTRPMTTVPFTERRDVVLAGLSAAGIGRGLPDTDMGSALLMAIRQFEGRPYSGSRVVLIASDGGAQLDAPTRQKIEAGLARQRIGVYWIYIRTSHNSADLKGLTADADESVEEISLHRFFSKLATPYHLYQTDDAGAMAAAVAEIDRQQNQPLSFLERVPRRDHSGALFTIALACCVALLAWRSIEVRGWS</sequence>
<dbReference type="CDD" id="cd00198">
    <property type="entry name" value="vWFA"/>
    <property type="match status" value="1"/>
</dbReference>
<evidence type="ECO:0000259" key="1">
    <source>
        <dbReference type="PROSITE" id="PS50234"/>
    </source>
</evidence>
<accession>A0ABN1KG45</accession>
<evidence type="ECO:0000313" key="2">
    <source>
        <dbReference type="EMBL" id="GAA0765749.1"/>
    </source>
</evidence>
<gene>
    <name evidence="2" type="ORF">GCM10009107_53170</name>
</gene>
<comment type="caution">
    <text evidence="2">The sequence shown here is derived from an EMBL/GenBank/DDBJ whole genome shotgun (WGS) entry which is preliminary data.</text>
</comment>
<reference evidence="2 3" key="1">
    <citation type="journal article" date="2019" name="Int. J. Syst. Evol. Microbiol.">
        <title>The Global Catalogue of Microorganisms (GCM) 10K type strain sequencing project: providing services to taxonomists for standard genome sequencing and annotation.</title>
        <authorList>
            <consortium name="The Broad Institute Genomics Platform"/>
            <consortium name="The Broad Institute Genome Sequencing Center for Infectious Disease"/>
            <person name="Wu L."/>
            <person name="Ma J."/>
        </authorList>
    </citation>
    <scope>NUCLEOTIDE SEQUENCE [LARGE SCALE GENOMIC DNA]</scope>
    <source>
        <strain evidence="2 3">JCM 15503</strain>
    </source>
</reference>
<dbReference type="Proteomes" id="UP001500279">
    <property type="component" value="Unassembled WGS sequence"/>
</dbReference>
<dbReference type="Gene3D" id="3.40.50.410">
    <property type="entry name" value="von Willebrand factor, type A domain"/>
    <property type="match status" value="1"/>
</dbReference>
<organism evidence="2 3">
    <name type="scientific">Ideonella azotifigens</name>
    <dbReference type="NCBI Taxonomy" id="513160"/>
    <lineage>
        <taxon>Bacteria</taxon>
        <taxon>Pseudomonadati</taxon>
        <taxon>Pseudomonadota</taxon>
        <taxon>Betaproteobacteria</taxon>
        <taxon>Burkholderiales</taxon>
        <taxon>Sphaerotilaceae</taxon>
        <taxon>Ideonella</taxon>
    </lineage>
</organism>
<proteinExistence type="predicted"/>
<dbReference type="SMART" id="SM00327">
    <property type="entry name" value="VWA"/>
    <property type="match status" value="1"/>
</dbReference>
<dbReference type="SUPFAM" id="SSF53300">
    <property type="entry name" value="vWA-like"/>
    <property type="match status" value="1"/>
</dbReference>
<dbReference type="PROSITE" id="PS50234">
    <property type="entry name" value="VWFA"/>
    <property type="match status" value="1"/>
</dbReference>
<dbReference type="InterPro" id="IPR002035">
    <property type="entry name" value="VWF_A"/>
</dbReference>
<dbReference type="EMBL" id="BAAAEW010000042">
    <property type="protein sequence ID" value="GAA0765749.1"/>
    <property type="molecule type" value="Genomic_DNA"/>
</dbReference>
<evidence type="ECO:0000313" key="3">
    <source>
        <dbReference type="Proteomes" id="UP001500279"/>
    </source>
</evidence>
<protein>
    <recommendedName>
        <fullName evidence="1">VWFA domain-containing protein</fullName>
    </recommendedName>
</protein>
<dbReference type="Pfam" id="PF13519">
    <property type="entry name" value="VWA_2"/>
    <property type="match status" value="1"/>
</dbReference>
<name>A0ABN1KG45_9BURK</name>
<dbReference type="InterPro" id="IPR036465">
    <property type="entry name" value="vWFA_dom_sf"/>
</dbReference>
<feature type="domain" description="VWFA" evidence="1">
    <location>
        <begin position="74"/>
        <end position="275"/>
    </location>
</feature>